<dbReference type="PANTHER" id="PTHR43392">
    <property type="entry name" value="AAA-TYPE ATPASE FAMILY PROTEIN / ANKYRIN REPEAT FAMILY PROTEIN"/>
    <property type="match status" value="1"/>
</dbReference>
<dbReference type="EMBL" id="JAJVCN010000002">
    <property type="protein sequence ID" value="MCE7006504.1"/>
    <property type="molecule type" value="Genomic_DNA"/>
</dbReference>
<dbReference type="InterPro" id="IPR041627">
    <property type="entry name" value="AAA_lid_6"/>
</dbReference>
<proteinExistence type="inferred from homology"/>
<dbReference type="InterPro" id="IPR003593">
    <property type="entry name" value="AAA+_ATPase"/>
</dbReference>
<dbReference type="Proteomes" id="UP001521150">
    <property type="component" value="Unassembled WGS sequence"/>
</dbReference>
<dbReference type="Pfam" id="PF17866">
    <property type="entry name" value="AAA_lid_6"/>
    <property type="match status" value="1"/>
</dbReference>
<evidence type="ECO:0000313" key="6">
    <source>
        <dbReference type="Proteomes" id="UP001521150"/>
    </source>
</evidence>
<evidence type="ECO:0000256" key="1">
    <source>
        <dbReference type="ARBA" id="ARBA00010378"/>
    </source>
</evidence>
<keyword evidence="2" id="KW-0547">Nucleotide-binding</keyword>
<evidence type="ECO:0000256" key="3">
    <source>
        <dbReference type="ARBA" id="ARBA00022840"/>
    </source>
</evidence>
<dbReference type="SUPFAM" id="SSF52540">
    <property type="entry name" value="P-loop containing nucleoside triphosphate hydrolases"/>
    <property type="match status" value="3"/>
</dbReference>
<dbReference type="Gene3D" id="1.10.8.60">
    <property type="match status" value="2"/>
</dbReference>
<dbReference type="PRINTS" id="PR00819">
    <property type="entry name" value="CBXCFQXSUPER"/>
</dbReference>
<comment type="caution">
    <text evidence="5">The sequence shown here is derived from an EMBL/GenBank/DDBJ whole genome shotgun (WGS) entry which is preliminary data.</text>
</comment>
<dbReference type="InterPro" id="IPR027417">
    <property type="entry name" value="P-loop_NTPase"/>
</dbReference>
<keyword evidence="3" id="KW-0067">ATP-binding</keyword>
<feature type="domain" description="AAA+ ATPase" evidence="4">
    <location>
        <begin position="932"/>
        <end position="1070"/>
    </location>
</feature>
<dbReference type="Pfam" id="PF00004">
    <property type="entry name" value="AAA"/>
    <property type="match status" value="2"/>
</dbReference>
<evidence type="ECO:0000259" key="4">
    <source>
        <dbReference type="SMART" id="SM00382"/>
    </source>
</evidence>
<dbReference type="InterPro" id="IPR050773">
    <property type="entry name" value="CbxX/CfxQ_RuBisCO_ESX"/>
</dbReference>
<keyword evidence="6" id="KW-1185">Reference proteome</keyword>
<feature type="domain" description="AAA+ ATPase" evidence="4">
    <location>
        <begin position="661"/>
        <end position="799"/>
    </location>
</feature>
<dbReference type="InterPro" id="IPR000641">
    <property type="entry name" value="CbxX/CfxQ"/>
</dbReference>
<dbReference type="CDD" id="cd00009">
    <property type="entry name" value="AAA"/>
    <property type="match status" value="1"/>
</dbReference>
<dbReference type="RefSeq" id="WP_233727968.1">
    <property type="nucleotide sequence ID" value="NZ_JAJVCN010000002.1"/>
</dbReference>
<comment type="similarity">
    <text evidence="1">Belongs to the CbxX/CfxQ family.</text>
</comment>
<organism evidence="5 6">
    <name type="scientific">Kibdelosporangium philippinense</name>
    <dbReference type="NCBI Taxonomy" id="211113"/>
    <lineage>
        <taxon>Bacteria</taxon>
        <taxon>Bacillati</taxon>
        <taxon>Actinomycetota</taxon>
        <taxon>Actinomycetes</taxon>
        <taxon>Pseudonocardiales</taxon>
        <taxon>Pseudonocardiaceae</taxon>
        <taxon>Kibdelosporangium</taxon>
    </lineage>
</organism>
<protein>
    <submittedName>
        <fullName evidence="5">AAA family ATPase</fullName>
    </submittedName>
</protein>
<reference evidence="5 6" key="1">
    <citation type="submission" date="2021-12" db="EMBL/GenBank/DDBJ databases">
        <title>Genome sequence of Kibdelosporangium philippinense ATCC 49844.</title>
        <authorList>
            <person name="Fedorov E.A."/>
            <person name="Omeragic M."/>
            <person name="Shalygina K.F."/>
            <person name="Maclea K.S."/>
        </authorList>
    </citation>
    <scope>NUCLEOTIDE SEQUENCE [LARGE SCALE GENOMIC DNA]</scope>
    <source>
        <strain evidence="5 6">ATCC 49844</strain>
    </source>
</reference>
<accession>A0ABS8ZGR2</accession>
<name>A0ABS8ZGR2_9PSEU</name>
<evidence type="ECO:0000313" key="5">
    <source>
        <dbReference type="EMBL" id="MCE7006504.1"/>
    </source>
</evidence>
<dbReference type="Gene3D" id="3.40.50.300">
    <property type="entry name" value="P-loop containing nucleotide triphosphate hydrolases"/>
    <property type="match status" value="2"/>
</dbReference>
<dbReference type="InterPro" id="IPR003959">
    <property type="entry name" value="ATPase_AAA_core"/>
</dbReference>
<dbReference type="PANTHER" id="PTHR43392:SF2">
    <property type="entry name" value="AAA-TYPE ATPASE FAMILY PROTEIN _ ANKYRIN REPEAT FAMILY PROTEIN"/>
    <property type="match status" value="1"/>
</dbReference>
<sequence length="1164" mass="127204">MGRARLPDHLRLLLDEQADVIDLYSFGPWQVPAGLLAEITERARALNNDPRVAELPYQLNDFYSEKATVVAAELWGMIPWLAGVAAIRGGTCADLESRLLEDFRAEKRLASFASTWFTAPTSKFRPPGEWLVAAAGDDLDKRALAVQLARECLDVFAGIEPFERRRQATIALYELNMPDVRKPIAHTDLANHWARSATDDILADLPELAGTVNYLEWVVQGFVAAHDRLRSVISGWEAASAVACLAQQAGIWESPSEFSVFSDGNLYEDVKKYIGQPFAEGWANEVRAWLARGVVEGEVDACRAWLDMGVRLEACLRGLPDLPNSAGSQLPVGSFQRTVNDLFRRRPLVNPLEQKFAVATRERQEPAVATPEISLVGQPELTAALRDLRVERPGAGHQVRLLVAGQDATGRRTAVSALIQNLVDNHVVSSSRWVSDPIYAALDASTALQQLTRDVRECLAEKTLLVIDGLDRIIGFDRCGTAVAEELRRSLKRHPELNVIVVCGPGGDTRLFDTNPALYQLFRVARTTEFTDKHYAELLKRAVARRGATISRAVSLGAGVLLTRTPPLLNLRGARLVEHLAEQSVRAARKRAKVGPSRSVTVTEADLPRQLVPGDLAGSDPQAELDSCVGLEKIKRELALLVAEEKAHRMRREAGMVVDARARHMVFTGPPGTGKTMVARILGRMFAATGVLTSGHIVVVDRADLVHGEGWEIGPRVRRLVDRAVGGVLCVESAHELQPSEDDWRNRETVNALVAAVQSHAKDLVVVLTGPDAGVNGLLKSEPDLAAYFPSVLRFPALTEDNFVTLFEAKCEAAGFTLRDGVVQKVRSLVKSTPTGNARLAIGLLERAIARQARRVLADGVVAENESLHEILVEDVPDTLATTSWVELPHDPLSEIDKLIGLDSVKHEVRLLVAEAKADRMRREAGIPLAVPTRHLVFTGSPGTAKTTMARLLAAVYAKLGLLSSGHLVEVSRGDLIGEYLGQTAPKVRTAVAKALGGVLFIDEAYSLTEAWFDDYGSEAIAELIKLMEEHREDLVVIVAGYDAKMAKFLDKNPGLASRFPSKLRFGDYTDDELVAIFKAMTEKAGYELHADVGPAIRKLLKRTPRGESFGNGRFVRNVFDRAVALQGHRITSSAESPEVRLLLAKDLPEALDTGPDVATGQYL</sequence>
<evidence type="ECO:0000256" key="2">
    <source>
        <dbReference type="ARBA" id="ARBA00022741"/>
    </source>
</evidence>
<gene>
    <name evidence="5" type="ORF">LWC34_27280</name>
</gene>
<dbReference type="SMART" id="SM00382">
    <property type="entry name" value="AAA"/>
    <property type="match status" value="2"/>
</dbReference>